<dbReference type="RefSeq" id="WP_344135883.1">
    <property type="nucleotide sequence ID" value="NZ_BAAALT010000166.1"/>
</dbReference>
<keyword evidence="1" id="KW-0597">Phosphoprotein</keyword>
<proteinExistence type="predicted"/>
<dbReference type="Pfam" id="PF01627">
    <property type="entry name" value="Hpt"/>
    <property type="match status" value="1"/>
</dbReference>
<sequence length="127" mass="13315">MTAATATTTAATVRARVTDLIDGGTPADVAFADRLIVSYLQRWPVLLSRLADAITEMDTEVAAYRAHALKGAAGNLGAAAAAELCADAEALATAARWDDLAPYPHRLRAALRNAADELTLVLVELRG</sequence>
<dbReference type="Gene3D" id="1.20.120.160">
    <property type="entry name" value="HPT domain"/>
    <property type="match status" value="1"/>
</dbReference>
<feature type="domain" description="HPt" evidence="2">
    <location>
        <begin position="28"/>
        <end position="127"/>
    </location>
</feature>
<dbReference type="EMBL" id="BAAALT010000166">
    <property type="protein sequence ID" value="GAA1819797.1"/>
    <property type="molecule type" value="Genomic_DNA"/>
</dbReference>
<accession>A0ABP4YJH6</accession>
<feature type="modified residue" description="Phosphohistidine" evidence="1">
    <location>
        <position position="67"/>
    </location>
</feature>
<dbReference type="PROSITE" id="PS50894">
    <property type="entry name" value="HPT"/>
    <property type="match status" value="1"/>
</dbReference>
<evidence type="ECO:0000313" key="3">
    <source>
        <dbReference type="EMBL" id="GAA1819797.1"/>
    </source>
</evidence>
<keyword evidence="4" id="KW-1185">Reference proteome</keyword>
<comment type="caution">
    <text evidence="3">The sequence shown here is derived from an EMBL/GenBank/DDBJ whole genome shotgun (WGS) entry which is preliminary data.</text>
</comment>
<dbReference type="Proteomes" id="UP001500218">
    <property type="component" value="Unassembled WGS sequence"/>
</dbReference>
<evidence type="ECO:0000256" key="1">
    <source>
        <dbReference type="PROSITE-ProRule" id="PRU00110"/>
    </source>
</evidence>
<evidence type="ECO:0000259" key="2">
    <source>
        <dbReference type="PROSITE" id="PS50894"/>
    </source>
</evidence>
<dbReference type="InterPro" id="IPR036641">
    <property type="entry name" value="HPT_dom_sf"/>
</dbReference>
<name>A0ABP4YJH6_9ACTN</name>
<evidence type="ECO:0000313" key="4">
    <source>
        <dbReference type="Proteomes" id="UP001500218"/>
    </source>
</evidence>
<organism evidence="3 4">
    <name type="scientific">Luedemannella flava</name>
    <dbReference type="NCBI Taxonomy" id="349316"/>
    <lineage>
        <taxon>Bacteria</taxon>
        <taxon>Bacillati</taxon>
        <taxon>Actinomycetota</taxon>
        <taxon>Actinomycetes</taxon>
        <taxon>Micromonosporales</taxon>
        <taxon>Micromonosporaceae</taxon>
        <taxon>Luedemannella</taxon>
    </lineage>
</organism>
<dbReference type="SUPFAM" id="SSF47226">
    <property type="entry name" value="Histidine-containing phosphotransfer domain, HPT domain"/>
    <property type="match status" value="1"/>
</dbReference>
<protein>
    <recommendedName>
        <fullName evidence="2">HPt domain-containing protein</fullName>
    </recommendedName>
</protein>
<gene>
    <name evidence="3" type="ORF">GCM10009682_45350</name>
</gene>
<reference evidence="4" key="1">
    <citation type="journal article" date="2019" name="Int. J. Syst. Evol. Microbiol.">
        <title>The Global Catalogue of Microorganisms (GCM) 10K type strain sequencing project: providing services to taxonomists for standard genome sequencing and annotation.</title>
        <authorList>
            <consortium name="The Broad Institute Genomics Platform"/>
            <consortium name="The Broad Institute Genome Sequencing Center for Infectious Disease"/>
            <person name="Wu L."/>
            <person name="Ma J."/>
        </authorList>
    </citation>
    <scope>NUCLEOTIDE SEQUENCE [LARGE SCALE GENOMIC DNA]</scope>
    <source>
        <strain evidence="4">JCM 13250</strain>
    </source>
</reference>
<dbReference type="InterPro" id="IPR008207">
    <property type="entry name" value="Sig_transdc_His_kin_Hpt_dom"/>
</dbReference>